<keyword evidence="6 14" id="KW-0808">Transferase</keyword>
<keyword evidence="7" id="KW-0548">Nucleotidyltransferase</keyword>
<dbReference type="EMBL" id="BMZS01000012">
    <property type="protein sequence ID" value="GHD60745.1"/>
    <property type="molecule type" value="Genomic_DNA"/>
</dbReference>
<evidence type="ECO:0000256" key="2">
    <source>
        <dbReference type="ARBA" id="ARBA00002357"/>
    </source>
</evidence>
<keyword evidence="8 14" id="KW-0547">Nucleotide-binding</keyword>
<dbReference type="InterPro" id="IPR005225">
    <property type="entry name" value="Small_GTP-bd"/>
</dbReference>
<evidence type="ECO:0000256" key="11">
    <source>
        <dbReference type="ARBA" id="ARBA00023268"/>
    </source>
</evidence>
<evidence type="ECO:0000256" key="3">
    <source>
        <dbReference type="ARBA" id="ARBA00005438"/>
    </source>
</evidence>
<dbReference type="InterPro" id="IPR050100">
    <property type="entry name" value="TRAFAC_GTPase_members"/>
</dbReference>
<dbReference type="Pfam" id="PF00009">
    <property type="entry name" value="GTP_EFTU"/>
    <property type="match status" value="1"/>
</dbReference>
<dbReference type="NCBIfam" id="TIGR00231">
    <property type="entry name" value="small_GTP"/>
    <property type="match status" value="1"/>
</dbReference>
<evidence type="ECO:0000256" key="12">
    <source>
        <dbReference type="ARBA" id="ARBA00024872"/>
    </source>
</evidence>
<proteinExistence type="inferred from homology"/>
<dbReference type="EC" id="2.7.1.25" evidence="14"/>
<dbReference type="InterPro" id="IPR041757">
    <property type="entry name" value="CysN_GTP-bd"/>
</dbReference>
<dbReference type="SUPFAM" id="SSF50447">
    <property type="entry name" value="Translation proteins"/>
    <property type="match status" value="1"/>
</dbReference>
<evidence type="ECO:0000256" key="5">
    <source>
        <dbReference type="ARBA" id="ARBA00011760"/>
    </source>
</evidence>
<dbReference type="Pfam" id="PF22594">
    <property type="entry name" value="GTP-eEF1A_C"/>
    <property type="match status" value="1"/>
</dbReference>
<dbReference type="GO" id="GO:0004020">
    <property type="term" value="F:adenylylsulfate kinase activity"/>
    <property type="evidence" value="ECO:0007669"/>
    <property type="project" value="UniProtKB-UniRule"/>
</dbReference>
<comment type="function">
    <text evidence="12">Proposed to provide activated sulfate for transfer to Nod factor. ATP sulfurylase may be the GTPase, regulating ATP sulfurylase activity.</text>
</comment>
<evidence type="ECO:0000256" key="6">
    <source>
        <dbReference type="ARBA" id="ARBA00022679"/>
    </source>
</evidence>
<dbReference type="GO" id="GO:0005524">
    <property type="term" value="F:ATP binding"/>
    <property type="evidence" value="ECO:0007669"/>
    <property type="project" value="UniProtKB-UniRule"/>
</dbReference>
<dbReference type="GO" id="GO:0000103">
    <property type="term" value="P:sulfate assimilation"/>
    <property type="evidence" value="ECO:0007669"/>
    <property type="project" value="UniProtKB-UniRule"/>
</dbReference>
<dbReference type="CDD" id="cd04166">
    <property type="entry name" value="CysN_ATPS"/>
    <property type="match status" value="1"/>
</dbReference>
<dbReference type="InterPro" id="IPR027417">
    <property type="entry name" value="P-loop_NTPase"/>
</dbReference>
<comment type="subunit">
    <text evidence="5">Sulfate-activating enzymes, NodP and NodQ, may be physically associated.</text>
</comment>
<evidence type="ECO:0000256" key="14">
    <source>
        <dbReference type="HAMAP-Rule" id="MF_00065"/>
    </source>
</evidence>
<dbReference type="SUPFAM" id="SSF52540">
    <property type="entry name" value="P-loop containing nucleoside triphosphate hydrolases"/>
    <property type="match status" value="2"/>
</dbReference>
<accession>A0A918XW40</accession>
<dbReference type="Gene3D" id="3.40.50.300">
    <property type="entry name" value="P-loop containing nucleotide triphosphate hydrolases"/>
    <property type="match status" value="2"/>
</dbReference>
<keyword evidence="11" id="KW-0511">Multifunctional enzyme</keyword>
<dbReference type="GO" id="GO:0005525">
    <property type="term" value="F:GTP binding"/>
    <property type="evidence" value="ECO:0007669"/>
    <property type="project" value="UniProtKB-KW"/>
</dbReference>
<gene>
    <name evidence="16" type="primary">nodQ</name>
    <name evidence="14" type="synonym">cysC</name>
    <name evidence="16" type="ORF">GCM10017083_47060</name>
</gene>
<evidence type="ECO:0000256" key="7">
    <source>
        <dbReference type="ARBA" id="ARBA00022695"/>
    </source>
</evidence>
<dbReference type="GO" id="GO:0070814">
    <property type="term" value="P:hydrogen sulfide biosynthetic process"/>
    <property type="evidence" value="ECO:0007669"/>
    <property type="project" value="UniProtKB-UniRule"/>
</dbReference>
<comment type="pathway">
    <text evidence="14">Sulfur metabolism; hydrogen sulfide biosynthesis; sulfite from sulfate: step 2/3.</text>
</comment>
<dbReference type="NCBIfam" id="TIGR00455">
    <property type="entry name" value="apsK"/>
    <property type="match status" value="1"/>
</dbReference>
<feature type="active site" description="Phosphoserine intermediate" evidence="14">
    <location>
        <position position="541"/>
    </location>
</feature>
<dbReference type="InterPro" id="IPR000795">
    <property type="entry name" value="T_Tr_GTP-bd_dom"/>
</dbReference>
<keyword evidence="9 14" id="KW-0067">ATP-binding</keyword>
<comment type="function">
    <text evidence="2">APS kinase catalyzes the synthesis of activated sulfate.</text>
</comment>
<comment type="similarity">
    <text evidence="4">In the N-terminal section; belongs to the TRAFAC class translation factor GTPase superfamily. Classic translation factor GTPase family. CysN/NodQ subfamily.</text>
</comment>
<keyword evidence="10" id="KW-0342">GTP-binding</keyword>
<dbReference type="AlphaFoldDB" id="A0A918XW40"/>
<dbReference type="NCBIfam" id="NF003013">
    <property type="entry name" value="PRK03846.1"/>
    <property type="match status" value="1"/>
</dbReference>
<dbReference type="InterPro" id="IPR002891">
    <property type="entry name" value="APS"/>
</dbReference>
<dbReference type="NCBIfam" id="TIGR02034">
    <property type="entry name" value="CysN"/>
    <property type="match status" value="1"/>
</dbReference>
<feature type="domain" description="Tr-type G" evidence="15">
    <location>
        <begin position="17"/>
        <end position="228"/>
    </location>
</feature>
<comment type="similarity">
    <text evidence="14">Belongs to the APS kinase family.</text>
</comment>
<dbReference type="GO" id="GO:0003924">
    <property type="term" value="F:GTPase activity"/>
    <property type="evidence" value="ECO:0007669"/>
    <property type="project" value="InterPro"/>
</dbReference>
<reference evidence="16" key="1">
    <citation type="journal article" date="2014" name="Int. J. Syst. Evol. Microbiol.">
        <title>Complete genome sequence of Corynebacterium casei LMG S-19264T (=DSM 44701T), isolated from a smear-ripened cheese.</title>
        <authorList>
            <consortium name="US DOE Joint Genome Institute (JGI-PGF)"/>
            <person name="Walter F."/>
            <person name="Albersmeier A."/>
            <person name="Kalinowski J."/>
            <person name="Ruckert C."/>
        </authorList>
    </citation>
    <scope>NUCLEOTIDE SEQUENCE</scope>
    <source>
        <strain evidence="16">KCTC 42651</strain>
    </source>
</reference>
<dbReference type="CDD" id="cd02027">
    <property type="entry name" value="APSK"/>
    <property type="match status" value="1"/>
</dbReference>
<comment type="catalytic activity">
    <reaction evidence="13">
        <text>sulfate + ATP + H(+) = adenosine 5'-phosphosulfate + diphosphate</text>
        <dbReference type="Rhea" id="RHEA:18133"/>
        <dbReference type="ChEBI" id="CHEBI:15378"/>
        <dbReference type="ChEBI" id="CHEBI:16189"/>
        <dbReference type="ChEBI" id="CHEBI:30616"/>
        <dbReference type="ChEBI" id="CHEBI:33019"/>
        <dbReference type="ChEBI" id="CHEBI:58243"/>
        <dbReference type="EC" id="2.7.7.4"/>
    </reaction>
</comment>
<dbReference type="PANTHER" id="PTHR23115">
    <property type="entry name" value="TRANSLATION FACTOR"/>
    <property type="match status" value="1"/>
</dbReference>
<keyword evidence="17" id="KW-1185">Reference proteome</keyword>
<dbReference type="PRINTS" id="PR00315">
    <property type="entry name" value="ELONGATNFCT"/>
</dbReference>
<protein>
    <recommendedName>
        <fullName evidence="14">Adenylyl-sulfate kinase</fullName>
        <ecNumber evidence="14">2.7.1.25</ecNumber>
    </recommendedName>
    <alternativeName>
        <fullName evidence="14">APS kinase</fullName>
    </alternativeName>
    <alternativeName>
        <fullName evidence="14">ATP adenosine-5'-phosphosulfate 3'-phosphotransferase</fullName>
    </alternativeName>
    <alternativeName>
        <fullName evidence="14">Adenosine-5'-phosphosulfate kinase</fullName>
    </alternativeName>
</protein>
<comment type="catalytic activity">
    <reaction evidence="1 14">
        <text>adenosine 5'-phosphosulfate + ATP = 3'-phosphoadenylyl sulfate + ADP + H(+)</text>
        <dbReference type="Rhea" id="RHEA:24152"/>
        <dbReference type="ChEBI" id="CHEBI:15378"/>
        <dbReference type="ChEBI" id="CHEBI:30616"/>
        <dbReference type="ChEBI" id="CHEBI:58243"/>
        <dbReference type="ChEBI" id="CHEBI:58339"/>
        <dbReference type="ChEBI" id="CHEBI:456216"/>
        <dbReference type="EC" id="2.7.1.25"/>
    </reaction>
</comment>
<comment type="caution">
    <text evidence="16">The sequence shown here is derived from an EMBL/GenBank/DDBJ whole genome shotgun (WGS) entry which is preliminary data.</text>
</comment>
<evidence type="ECO:0000256" key="9">
    <source>
        <dbReference type="ARBA" id="ARBA00022840"/>
    </source>
</evidence>
<feature type="binding site" evidence="14">
    <location>
        <begin position="467"/>
        <end position="474"/>
    </location>
    <ligand>
        <name>ATP</name>
        <dbReference type="ChEBI" id="CHEBI:30616"/>
    </ligand>
</feature>
<evidence type="ECO:0000256" key="10">
    <source>
        <dbReference type="ARBA" id="ARBA00023134"/>
    </source>
</evidence>
<dbReference type="GO" id="GO:0004781">
    <property type="term" value="F:sulfate adenylyltransferase (ATP) activity"/>
    <property type="evidence" value="ECO:0007669"/>
    <property type="project" value="UniProtKB-EC"/>
</dbReference>
<evidence type="ECO:0000256" key="8">
    <source>
        <dbReference type="ARBA" id="ARBA00022741"/>
    </source>
</evidence>
<dbReference type="Proteomes" id="UP000630353">
    <property type="component" value="Unassembled WGS sequence"/>
</dbReference>
<dbReference type="Pfam" id="PF01583">
    <property type="entry name" value="APS_kinase"/>
    <property type="match status" value="1"/>
</dbReference>
<dbReference type="InterPro" id="IPR054696">
    <property type="entry name" value="GTP-eEF1A_C"/>
</dbReference>
<organism evidence="16 17">
    <name type="scientific">Thalassobaculum fulvum</name>
    <dbReference type="NCBI Taxonomy" id="1633335"/>
    <lineage>
        <taxon>Bacteria</taxon>
        <taxon>Pseudomonadati</taxon>
        <taxon>Pseudomonadota</taxon>
        <taxon>Alphaproteobacteria</taxon>
        <taxon>Rhodospirillales</taxon>
        <taxon>Thalassobaculaceae</taxon>
        <taxon>Thalassobaculum</taxon>
    </lineage>
</organism>
<dbReference type="InterPro" id="IPR031157">
    <property type="entry name" value="G_TR_CS"/>
</dbReference>
<comment type="function">
    <text evidence="14">Catalyzes the synthesis of activated sulfate.</text>
</comment>
<dbReference type="SUPFAM" id="SSF50465">
    <property type="entry name" value="EF-Tu/eEF-1alpha/eIF2-gamma C-terminal domain"/>
    <property type="match status" value="1"/>
</dbReference>
<evidence type="ECO:0000313" key="17">
    <source>
        <dbReference type="Proteomes" id="UP000630353"/>
    </source>
</evidence>
<keyword evidence="14 16" id="KW-0418">Kinase</keyword>
<evidence type="ECO:0000313" key="16">
    <source>
        <dbReference type="EMBL" id="GHD60745.1"/>
    </source>
</evidence>
<comment type="similarity">
    <text evidence="3">In the C-terminal section; belongs to the APS kinase family.</text>
</comment>
<dbReference type="InterPro" id="IPR011779">
    <property type="entry name" value="SO4_adenylTrfase_lsu"/>
</dbReference>
<evidence type="ECO:0000256" key="1">
    <source>
        <dbReference type="ARBA" id="ARBA00001823"/>
    </source>
</evidence>
<dbReference type="Gene3D" id="2.40.30.10">
    <property type="entry name" value="Translation factors"/>
    <property type="match status" value="2"/>
</dbReference>
<dbReference type="HAMAP" id="MF_00065">
    <property type="entry name" value="Adenylyl_sulf_kinase"/>
    <property type="match status" value="1"/>
</dbReference>
<dbReference type="InterPro" id="IPR009001">
    <property type="entry name" value="Transl_elong_EF1A/Init_IF2_C"/>
</dbReference>
<evidence type="ECO:0000259" key="15">
    <source>
        <dbReference type="PROSITE" id="PS51722"/>
    </source>
</evidence>
<dbReference type="PROSITE" id="PS51722">
    <property type="entry name" value="G_TR_2"/>
    <property type="match status" value="1"/>
</dbReference>
<keyword evidence="14" id="KW-0597">Phosphoprotein</keyword>
<reference evidence="16" key="2">
    <citation type="submission" date="2020-09" db="EMBL/GenBank/DDBJ databases">
        <authorList>
            <person name="Sun Q."/>
            <person name="Kim S."/>
        </authorList>
    </citation>
    <scope>NUCLEOTIDE SEQUENCE</scope>
    <source>
        <strain evidence="16">KCTC 42651</strain>
    </source>
</reference>
<dbReference type="RefSeq" id="WP_373297902.1">
    <property type="nucleotide sequence ID" value="NZ_BMZS01000012.1"/>
</dbReference>
<dbReference type="InterPro" id="IPR044139">
    <property type="entry name" value="CysN_NoDQ_III"/>
</dbReference>
<dbReference type="InterPro" id="IPR009000">
    <property type="entry name" value="Transl_B-barrel_sf"/>
</dbReference>
<evidence type="ECO:0000256" key="4">
    <source>
        <dbReference type="ARBA" id="ARBA00007237"/>
    </source>
</evidence>
<sequence length="635" mass="69878">MSTALPSAPAARLDVDLTPMKLVIVGHVDHGKSTLIGRLLHDTGSLPEGKVEAVRAMSERRGMPMEWAFVLDALQAERDQGITIDTTQIFFKTARRPYVIIDAPGHKEFLKNMVSGAASADAAILVVDAKDGVQEQTRRHGYILHLLGLDRVVVAVNKMDLVGHDEARFRQVADDVRHYLAGMNIVPAHILPVSARHGDGLAQVSDRMPWFEGPTLLQALDGIEAKPLPVELPLRFPIQDVYKFDERRILAGRIESGRLSVGDTLLFSPTNAAARVRSIEAWAVDGPVMSASAGQSIGITLDDQLFVERGHVASHRIDPPVETNVFRARIFWLGRAPLEVGRRYKLKLATMEHTVEVQAIERVIDVADLSERPADRIERNEVGEIILRARAKLALDPFVDNPRLGRFVLIDGYDMAGGGLVSMDGFPNQRSRGEPTSQNITAVEHRVTTDARWQANGHRSGVLWLTGLSGAGKSTLALELEQALFRKGWQAYVLDGDNIRFGLSADLGFAPEDRAENIRRVGEVAALFARAGVLVITAFISPYREDRDRARAVAPDLFHEVYVKADLEVCETRDPKGLYKKARKGEIAEFTGISAPYESPVSPELEIDTGALSLAESIERLLGYVEANFGMNGRE</sequence>
<dbReference type="CDD" id="cd04095">
    <property type="entry name" value="CysN_NoDQ_III"/>
    <property type="match status" value="1"/>
</dbReference>
<dbReference type="PROSITE" id="PS00301">
    <property type="entry name" value="G_TR_1"/>
    <property type="match status" value="1"/>
</dbReference>
<evidence type="ECO:0000256" key="13">
    <source>
        <dbReference type="ARBA" id="ARBA00049370"/>
    </source>
</evidence>
<name>A0A918XW40_9PROT</name>
<dbReference type="InterPro" id="IPR059117">
    <property type="entry name" value="APS_kinase_dom"/>
</dbReference>